<evidence type="ECO:0000256" key="4">
    <source>
        <dbReference type="ARBA" id="ARBA00022840"/>
    </source>
</evidence>
<dbReference type="GO" id="GO:0005524">
    <property type="term" value="F:ATP binding"/>
    <property type="evidence" value="ECO:0007669"/>
    <property type="project" value="UniProtKB-UniRule"/>
</dbReference>
<evidence type="ECO:0000256" key="1">
    <source>
        <dbReference type="ARBA" id="ARBA00000185"/>
    </source>
</evidence>
<keyword evidence="13" id="KW-1185">Reference proteome</keyword>
<keyword evidence="5 9" id="KW-0799">Topoisomerase</keyword>
<dbReference type="GO" id="GO:0003677">
    <property type="term" value="F:DNA binding"/>
    <property type="evidence" value="ECO:0007669"/>
    <property type="project" value="UniProtKB-UniRule"/>
</dbReference>
<dbReference type="InterPro" id="IPR013760">
    <property type="entry name" value="Topo_IIA-like_dom_sf"/>
</dbReference>
<dbReference type="GO" id="GO:0006265">
    <property type="term" value="P:DNA topological change"/>
    <property type="evidence" value="ECO:0007669"/>
    <property type="project" value="UniProtKB-UniRule"/>
</dbReference>
<dbReference type="FunFam" id="2.120.10.90:FF:000005">
    <property type="entry name" value="DNA topoisomerase 4 subunit A"/>
    <property type="match status" value="1"/>
</dbReference>
<dbReference type="SUPFAM" id="SSF56719">
    <property type="entry name" value="Type II DNA topoisomerase"/>
    <property type="match status" value="1"/>
</dbReference>
<feature type="short sequence motif" description="GyrA-box" evidence="9">
    <location>
        <begin position="566"/>
        <end position="572"/>
    </location>
</feature>
<evidence type="ECO:0000256" key="10">
    <source>
        <dbReference type="PROSITE-ProRule" id="PRU01384"/>
    </source>
</evidence>
<reference evidence="12 13" key="1">
    <citation type="journal article" date="2022" name="ISME Commun">
        <title>Vulcanimicrobium alpinus gen. nov. sp. nov., the first cultivated representative of the candidate phylum 'Eremiobacterota', is a metabolically versatile aerobic anoxygenic phototroph.</title>
        <authorList>
            <person name="Yabe S."/>
            <person name="Muto K."/>
            <person name="Abe K."/>
            <person name="Yokota A."/>
            <person name="Staudigel H."/>
            <person name="Tebo B.M."/>
        </authorList>
    </citation>
    <scope>NUCLEOTIDE SEQUENCE [LARGE SCALE GENOMIC DNA]</scope>
    <source>
        <strain evidence="12 13">WC8-2</strain>
    </source>
</reference>
<dbReference type="NCBIfam" id="NF004044">
    <property type="entry name" value="PRK05561.1"/>
    <property type="match status" value="1"/>
</dbReference>
<dbReference type="RefSeq" id="WP_317996083.1">
    <property type="nucleotide sequence ID" value="NZ_AP025523.1"/>
</dbReference>
<comment type="miscellaneous">
    <text evidence="9">Few gyrases are as efficient as E.coli at forming negative supercoils. Not all organisms have 2 type II topoisomerases; in organisms with a single type II topoisomerase this enzyme also has to decatenate newly replicated chromosomes.</text>
</comment>
<evidence type="ECO:0000313" key="12">
    <source>
        <dbReference type="EMBL" id="BDE05011.1"/>
    </source>
</evidence>
<feature type="domain" description="Topo IIA-type catalytic" evidence="11">
    <location>
        <begin position="33"/>
        <end position="539"/>
    </location>
</feature>
<evidence type="ECO:0000313" key="13">
    <source>
        <dbReference type="Proteomes" id="UP001317532"/>
    </source>
</evidence>
<keyword evidence="4 9" id="KW-0067">ATP-binding</keyword>
<dbReference type="InterPro" id="IPR002205">
    <property type="entry name" value="Topo_IIA_dom_A"/>
</dbReference>
<comment type="subcellular location">
    <subcellularLocation>
        <location evidence="9">Cytoplasm</location>
    </subcellularLocation>
</comment>
<keyword evidence="7 9" id="KW-0413">Isomerase</keyword>
<dbReference type="SMART" id="SM00434">
    <property type="entry name" value="TOP4c"/>
    <property type="match status" value="1"/>
</dbReference>
<dbReference type="InterPro" id="IPR013758">
    <property type="entry name" value="Topo_IIA_A/C_ab"/>
</dbReference>
<dbReference type="Proteomes" id="UP001317532">
    <property type="component" value="Chromosome"/>
</dbReference>
<keyword evidence="6 9" id="KW-0238">DNA-binding</keyword>
<dbReference type="GO" id="GO:0006261">
    <property type="term" value="P:DNA-templated DNA replication"/>
    <property type="evidence" value="ECO:0007669"/>
    <property type="project" value="UniProtKB-UniRule"/>
</dbReference>
<dbReference type="Pfam" id="PF03989">
    <property type="entry name" value="DNA_gyraseA_C"/>
    <property type="match status" value="6"/>
</dbReference>
<keyword evidence="3 9" id="KW-0547">Nucleotide-binding</keyword>
<dbReference type="GO" id="GO:0005694">
    <property type="term" value="C:chromosome"/>
    <property type="evidence" value="ECO:0007669"/>
    <property type="project" value="InterPro"/>
</dbReference>
<gene>
    <name evidence="9 12" type="primary">gyrA</name>
    <name evidence="12" type="ORF">WPS_02870</name>
</gene>
<evidence type="ECO:0000256" key="6">
    <source>
        <dbReference type="ARBA" id="ARBA00023125"/>
    </source>
</evidence>
<dbReference type="GO" id="GO:0005737">
    <property type="term" value="C:cytoplasm"/>
    <property type="evidence" value="ECO:0007669"/>
    <property type="project" value="UniProtKB-SubCell"/>
</dbReference>
<keyword evidence="9" id="KW-0963">Cytoplasm</keyword>
<evidence type="ECO:0000256" key="5">
    <source>
        <dbReference type="ARBA" id="ARBA00023029"/>
    </source>
</evidence>
<dbReference type="Gene3D" id="3.90.199.10">
    <property type="entry name" value="Topoisomerase II, domain 5"/>
    <property type="match status" value="1"/>
</dbReference>
<dbReference type="EC" id="5.6.2.2" evidence="9"/>
<accession>A0AAN1XSJ2</accession>
<dbReference type="NCBIfam" id="TIGR01063">
    <property type="entry name" value="gyrA"/>
    <property type="match status" value="1"/>
</dbReference>
<dbReference type="NCBIfam" id="NF004043">
    <property type="entry name" value="PRK05560.1"/>
    <property type="match status" value="1"/>
</dbReference>
<dbReference type="CDD" id="cd00187">
    <property type="entry name" value="TOP4c"/>
    <property type="match status" value="1"/>
</dbReference>
<dbReference type="PANTHER" id="PTHR43493">
    <property type="entry name" value="DNA GYRASE/TOPOISOMERASE SUBUNIT A"/>
    <property type="match status" value="1"/>
</dbReference>
<comment type="subunit">
    <text evidence="8">Heterotetramer composed of ParC and ParE.</text>
</comment>
<dbReference type="InterPro" id="IPR035516">
    <property type="entry name" value="Gyrase/topoIV_suA_C"/>
</dbReference>
<dbReference type="Gene3D" id="2.120.10.90">
    <property type="entry name" value="DNA gyrase/topoisomerase IV, subunit A, C-terminal"/>
    <property type="match status" value="1"/>
</dbReference>
<dbReference type="GO" id="GO:0009330">
    <property type="term" value="C:DNA topoisomerase type II (double strand cut, ATP-hydrolyzing) complex"/>
    <property type="evidence" value="ECO:0007669"/>
    <property type="project" value="TreeGrafter"/>
</dbReference>
<dbReference type="HAMAP" id="MF_01897">
    <property type="entry name" value="GyrA"/>
    <property type="match status" value="1"/>
</dbReference>
<dbReference type="InterPro" id="IPR006691">
    <property type="entry name" value="GyrA/parC_rep"/>
</dbReference>
<sequence length="864" mass="95566">MNDDSRMSTIAVEDEMQESYLSYAMSVIASRALPDVRDGLKPVQRRILYAMREMGMDPSKQHRKCAGVIGEVLKSFHPHGDSSVYDALVRMAQDFTLRYPLIDGHGNFGSIDPDPPAAYRYTEARLARPAMEMLADIDKETVDFIPNFDNQTEEPVVLPARLPQLLVNGSSGIAVGMATNIPPHNVGEICDAITYLIDSTGKNLSDDELMDGLLDRVHGPDFPTGGVLLGCEAIRNAYKTGRGSVALRGKAEIVEDKGRYRIVISEVPFQVSVNRILESITDAYQEKRITGITALHNESNRKGMRIVVELHRSATPQVVLNQLYKQTPLQSSFAFNMLALVPVKRGGTMEHTTGTLTPLEPQVLSLKDMLGHFIDHRREVTSRRARYELRKALERAKILRGFRIALDNIDEVISIIRASATVDEAKANLMARFPVPEGGLADDIPGDLNDVIAAGLDEIQAAAIVDMRLRTLVGLERKKIEDEYEGLLVTIDDLRDLLAKPARILQVVRDETADLKKRMDDPRKTPVEALEGELAIEDIIADTEVVVTVTVGGYIKRVSVDTFRAQNRGGRGVIGIANLKKEDVVRNFFVATTHQHVLFFTNKGRAFRLRAYEIPDSTRQSRGTALVNLLQLPPGENVTAVFPVSRFDTDEYLVMVTRHGVIKKTKLDEFENVRRNGLIAIGLDDGDELLAVDLSRGDRDIILATHDGMAVHFNETDVRPMGRPARGVKAMTLAAGDEIVAMDVVEDDRREVLIVTSQAYGKRTPIDDYRHTSRGGKGVKAFAKEKEIGYVVDQILVKPDDELLMITSGNQVIRIPVSQIRRAGRSTKGVRLQRLAEGDEVIAIANLGQQSKAVEDITGEAPAV</sequence>
<dbReference type="InterPro" id="IPR013757">
    <property type="entry name" value="Topo_IIA_A_a_sf"/>
</dbReference>
<dbReference type="AlphaFoldDB" id="A0AAN1XSJ2"/>
<comment type="similarity">
    <text evidence="2 9">Belongs to the type II topoisomerase GyrA/ParC subunit family.</text>
</comment>
<evidence type="ECO:0000256" key="3">
    <source>
        <dbReference type="ARBA" id="ARBA00022741"/>
    </source>
</evidence>
<dbReference type="EMBL" id="AP025523">
    <property type="protein sequence ID" value="BDE05011.1"/>
    <property type="molecule type" value="Genomic_DNA"/>
</dbReference>
<comment type="catalytic activity">
    <reaction evidence="1 9 10">
        <text>ATP-dependent breakage, passage and rejoining of double-stranded DNA.</text>
        <dbReference type="EC" id="5.6.2.2"/>
    </reaction>
</comment>
<dbReference type="PANTHER" id="PTHR43493:SF5">
    <property type="entry name" value="DNA GYRASE SUBUNIT A, CHLOROPLASTIC_MITOCHONDRIAL"/>
    <property type="match status" value="1"/>
</dbReference>
<dbReference type="FunFam" id="1.10.268.10:FF:000001">
    <property type="entry name" value="DNA gyrase subunit A"/>
    <property type="match status" value="1"/>
</dbReference>
<dbReference type="Gene3D" id="3.30.1360.40">
    <property type="match status" value="1"/>
</dbReference>
<evidence type="ECO:0000259" key="11">
    <source>
        <dbReference type="PROSITE" id="PS52040"/>
    </source>
</evidence>
<evidence type="ECO:0000256" key="9">
    <source>
        <dbReference type="HAMAP-Rule" id="MF_01897"/>
    </source>
</evidence>
<dbReference type="InterPro" id="IPR050220">
    <property type="entry name" value="Type_II_DNA_Topoisomerases"/>
</dbReference>
<dbReference type="Gene3D" id="1.10.268.10">
    <property type="entry name" value="Topoisomerase, domain 3"/>
    <property type="match status" value="1"/>
</dbReference>
<dbReference type="FunFam" id="3.30.1360.40:FF:000002">
    <property type="entry name" value="DNA gyrase subunit A"/>
    <property type="match status" value="1"/>
</dbReference>
<protein>
    <recommendedName>
        <fullName evidence="9">DNA gyrase subunit A</fullName>
        <ecNumber evidence="9">5.6.2.2</ecNumber>
    </recommendedName>
</protein>
<evidence type="ECO:0000256" key="8">
    <source>
        <dbReference type="ARBA" id="ARBA00063644"/>
    </source>
</evidence>
<proteinExistence type="inferred from homology"/>
<evidence type="ECO:0000256" key="2">
    <source>
        <dbReference type="ARBA" id="ARBA00008263"/>
    </source>
</evidence>
<dbReference type="GO" id="GO:0034335">
    <property type="term" value="F:DNA negative supercoiling activity"/>
    <property type="evidence" value="ECO:0007669"/>
    <property type="project" value="UniProtKB-ARBA"/>
</dbReference>
<dbReference type="PROSITE" id="PS52040">
    <property type="entry name" value="TOPO_IIA"/>
    <property type="match status" value="1"/>
</dbReference>
<comment type="function">
    <text evidence="9">A type II topoisomerase that negatively supercoils closed circular double-stranded (ds) DNA in an ATP-dependent manner to modulate DNA topology and maintain chromosomes in an underwound state. Negative supercoiling favors strand separation, and DNA replication, transcription, recombination and repair, all of which involve strand separation. Also able to catalyze the interconversion of other topological isomers of dsDNA rings, including catenanes and knotted rings. Type II topoisomerases break and join 2 DNA strands simultaneously in an ATP-dependent manner.</text>
</comment>
<dbReference type="KEGG" id="vab:WPS_02870"/>
<name>A0AAN1XSJ2_UNVUL</name>
<dbReference type="SUPFAM" id="SSF101904">
    <property type="entry name" value="GyrA/ParC C-terminal domain-like"/>
    <property type="match status" value="1"/>
</dbReference>
<evidence type="ECO:0000256" key="7">
    <source>
        <dbReference type="ARBA" id="ARBA00023235"/>
    </source>
</evidence>
<dbReference type="InterPro" id="IPR005743">
    <property type="entry name" value="GyrA"/>
</dbReference>
<organism evidence="12 13">
    <name type="scientific">Vulcanimicrobium alpinum</name>
    <dbReference type="NCBI Taxonomy" id="3016050"/>
    <lineage>
        <taxon>Bacteria</taxon>
        <taxon>Bacillati</taxon>
        <taxon>Vulcanimicrobiota</taxon>
        <taxon>Vulcanimicrobiia</taxon>
        <taxon>Vulcanimicrobiales</taxon>
        <taxon>Vulcanimicrobiaceae</taxon>
        <taxon>Vulcanimicrobium</taxon>
    </lineage>
</organism>
<dbReference type="Pfam" id="PF00521">
    <property type="entry name" value="DNA_topoisoIV"/>
    <property type="match status" value="1"/>
</dbReference>
<comment type="subunit">
    <text evidence="9">Heterotetramer, composed of two GyrA and two GyrB chains. In the heterotetramer, GyrA contains the active site tyrosine that forms a transient covalent intermediate with DNA, while GyrB binds cofactors and catalyzes ATP hydrolysis.</text>
</comment>
<feature type="active site" description="O-(5'-phospho-DNA)-tyrosine intermediate" evidence="9 10">
    <location>
        <position position="121"/>
    </location>
</feature>